<keyword evidence="6" id="KW-0999">Mitochondrion inner membrane</keyword>
<evidence type="ECO:0000256" key="9">
    <source>
        <dbReference type="ARBA" id="ARBA00023136"/>
    </source>
</evidence>
<dbReference type="PANTHER" id="PTHR46131:SF1">
    <property type="entry name" value="SD08549P"/>
    <property type="match status" value="1"/>
</dbReference>
<feature type="region of interest" description="Disordered" evidence="11">
    <location>
        <begin position="338"/>
        <end position="372"/>
    </location>
</feature>
<name>A0AAF3FAD6_9BILA</name>
<evidence type="ECO:0000313" key="13">
    <source>
        <dbReference type="Proteomes" id="UP000887575"/>
    </source>
</evidence>
<dbReference type="Gene3D" id="1.50.40.10">
    <property type="entry name" value="Mitochondrial carrier domain"/>
    <property type="match status" value="1"/>
</dbReference>
<evidence type="ECO:0000256" key="1">
    <source>
        <dbReference type="ARBA" id="ARBA00004448"/>
    </source>
</evidence>
<evidence type="ECO:0000256" key="6">
    <source>
        <dbReference type="ARBA" id="ARBA00022792"/>
    </source>
</evidence>
<dbReference type="InterPro" id="IPR018108">
    <property type="entry name" value="MCP_transmembrane"/>
</dbReference>
<feature type="domain" description="WW" evidence="12">
    <location>
        <begin position="266"/>
        <end position="293"/>
    </location>
</feature>
<dbReference type="GO" id="GO:0005743">
    <property type="term" value="C:mitochondrial inner membrane"/>
    <property type="evidence" value="ECO:0007669"/>
    <property type="project" value="UniProtKB-SubCell"/>
</dbReference>
<dbReference type="InterPro" id="IPR036020">
    <property type="entry name" value="WW_dom_sf"/>
</dbReference>
<keyword evidence="8" id="KW-0496">Mitochondrion</keyword>
<dbReference type="InterPro" id="IPR001202">
    <property type="entry name" value="WW_dom"/>
</dbReference>
<reference evidence="14" key="1">
    <citation type="submission" date="2024-02" db="UniProtKB">
        <authorList>
            <consortium name="WormBaseParasite"/>
        </authorList>
    </citation>
    <scope>IDENTIFICATION</scope>
</reference>
<dbReference type="AlphaFoldDB" id="A0AAF3FAD6"/>
<dbReference type="SUPFAM" id="SSF51045">
    <property type="entry name" value="WW domain"/>
    <property type="match status" value="1"/>
</dbReference>
<evidence type="ECO:0000256" key="11">
    <source>
        <dbReference type="SAM" id="MobiDB-lite"/>
    </source>
</evidence>
<dbReference type="SMART" id="SM00456">
    <property type="entry name" value="WW"/>
    <property type="match status" value="1"/>
</dbReference>
<evidence type="ECO:0000256" key="3">
    <source>
        <dbReference type="ARBA" id="ARBA00022448"/>
    </source>
</evidence>
<dbReference type="Proteomes" id="UP000887575">
    <property type="component" value="Unassembled WGS sequence"/>
</dbReference>
<feature type="compositionally biased region" description="Basic and acidic residues" evidence="11">
    <location>
        <begin position="415"/>
        <end position="441"/>
    </location>
</feature>
<evidence type="ECO:0000256" key="8">
    <source>
        <dbReference type="ARBA" id="ARBA00023128"/>
    </source>
</evidence>
<dbReference type="GO" id="GO:0051724">
    <property type="term" value="F:NAD transmembrane transporter activity"/>
    <property type="evidence" value="ECO:0007669"/>
    <property type="project" value="TreeGrafter"/>
</dbReference>
<evidence type="ECO:0000256" key="10">
    <source>
        <dbReference type="PROSITE-ProRule" id="PRU00282"/>
    </source>
</evidence>
<feature type="compositionally biased region" description="Polar residues" evidence="11">
    <location>
        <begin position="389"/>
        <end position="398"/>
    </location>
</feature>
<dbReference type="InterPro" id="IPR052465">
    <property type="entry name" value="Mito_NAD+_Carrier"/>
</dbReference>
<dbReference type="InterPro" id="IPR023395">
    <property type="entry name" value="MCP_dom_sf"/>
</dbReference>
<dbReference type="CDD" id="cd00201">
    <property type="entry name" value="WW"/>
    <property type="match status" value="1"/>
</dbReference>
<evidence type="ECO:0000259" key="12">
    <source>
        <dbReference type="PROSITE" id="PS50020"/>
    </source>
</evidence>
<feature type="repeat" description="Solcar" evidence="10">
    <location>
        <begin position="15"/>
        <end position="95"/>
    </location>
</feature>
<dbReference type="Pfam" id="PF00397">
    <property type="entry name" value="WW"/>
    <property type="match status" value="1"/>
</dbReference>
<evidence type="ECO:0000256" key="5">
    <source>
        <dbReference type="ARBA" id="ARBA00022737"/>
    </source>
</evidence>
<dbReference type="PROSITE" id="PS50920">
    <property type="entry name" value="SOLCAR"/>
    <property type="match status" value="2"/>
</dbReference>
<feature type="compositionally biased region" description="Pro residues" evidence="11">
    <location>
        <begin position="343"/>
        <end position="352"/>
    </location>
</feature>
<dbReference type="Gene3D" id="2.20.70.10">
    <property type="match status" value="1"/>
</dbReference>
<dbReference type="Pfam" id="PF00153">
    <property type="entry name" value="Mito_carr"/>
    <property type="match status" value="2"/>
</dbReference>
<keyword evidence="9 10" id="KW-0472">Membrane</keyword>
<keyword evidence="4 10" id="KW-0812">Transmembrane</keyword>
<feature type="region of interest" description="Disordered" evidence="11">
    <location>
        <begin position="389"/>
        <end position="512"/>
    </location>
</feature>
<evidence type="ECO:0000256" key="4">
    <source>
        <dbReference type="ARBA" id="ARBA00022692"/>
    </source>
</evidence>
<comment type="similarity">
    <text evidence="2">Belongs to the mitochondrial carrier (TC 2.A.29) family.</text>
</comment>
<accession>A0AAF3FAD6</accession>
<organism evidence="13 14">
    <name type="scientific">Mesorhabditis belari</name>
    <dbReference type="NCBI Taxonomy" id="2138241"/>
    <lineage>
        <taxon>Eukaryota</taxon>
        <taxon>Metazoa</taxon>
        <taxon>Ecdysozoa</taxon>
        <taxon>Nematoda</taxon>
        <taxon>Chromadorea</taxon>
        <taxon>Rhabditida</taxon>
        <taxon>Rhabditina</taxon>
        <taxon>Rhabditomorpha</taxon>
        <taxon>Rhabditoidea</taxon>
        <taxon>Rhabditidae</taxon>
        <taxon>Mesorhabditinae</taxon>
        <taxon>Mesorhabditis</taxon>
    </lineage>
</organism>
<evidence type="ECO:0000313" key="14">
    <source>
        <dbReference type="WBParaSite" id="MBELARI_LOCUS3855"/>
    </source>
</evidence>
<protein>
    <recommendedName>
        <fullName evidence="12">WW domain-containing protein</fullName>
    </recommendedName>
</protein>
<feature type="repeat" description="Solcar" evidence="10">
    <location>
        <begin position="104"/>
        <end position="189"/>
    </location>
</feature>
<dbReference type="PROSITE" id="PS01159">
    <property type="entry name" value="WW_DOMAIN_1"/>
    <property type="match status" value="1"/>
</dbReference>
<dbReference type="PROSITE" id="PS50020">
    <property type="entry name" value="WW_DOMAIN_2"/>
    <property type="match status" value="1"/>
</dbReference>
<evidence type="ECO:0000256" key="7">
    <source>
        <dbReference type="ARBA" id="ARBA00022989"/>
    </source>
</evidence>
<feature type="compositionally biased region" description="Basic and acidic residues" evidence="11">
    <location>
        <begin position="451"/>
        <end position="475"/>
    </location>
</feature>
<dbReference type="WBParaSite" id="MBELARI_LOCUS3855">
    <property type="protein sequence ID" value="MBELARI_LOCUS3855"/>
    <property type="gene ID" value="MBELARI_LOCUS3855"/>
</dbReference>
<sequence length="733" mass="82786">MNESPPTFEKKKTKSGLPRELLAGWGAGSVETCLLYPANKIIFRQQLHGLKTGPAAAQLRSEGLQLLFRGLLPPLVMRSLSRALMFGLYDRFVSQCAPMKGILLTSPCHCAAAFLAGVCEAMLCPLERVQVLLQTKEFHHKFENTLAAFRYVQSKHGYREFWRGFSVIVARNGLSNIFFFGLRNPLKDIILQMNGGSVLDTGTPRVVAEFVSGAVLGTTISTFFFPFNVVKNRIQSQIGGPRQDGFSTLQLILKERMKPVKEVGDWSEQTSSSGKRYYYNRSTEVSQWEKPEEWKEYERKLEEYDRLQKRQQPMGYSNNTRPQQAAAATVSGSQMYQAGYLVPHPPPPPPPTSSLNLHTVTGHPYSNPYGPGPIAPQLSFSMNNVSQHIAASNNSSSPKAHPGQFHNSSNALNNRDGRDGNKDQRGEREKEQREKDIAGYRDRKRPYPRNSPREKDRENREFLQKDKERERENFRELNTNAHVPAYRNSTPAYQNETNDNPSSSSIFENKYPKTKIEEKPRYGDERATKFSRGLSDDQIVKQHVNGSAAKHAPPNDFDNRDIEGGSVPMDIEEERTESNNSIHEEHKEISHFLVVATDHIKNFKKRFRPPFGPLKPKDPTLDDERLLIQEMSGEKKRLIENGQSMLRLYQTQALSQMCRVKAEVLNIRLRNNREVQKWIESRRRGDSIAVVSTSTAATTASAANVVSSAIAGLNSDLGLSNVMSSPLRLDNYS</sequence>
<keyword evidence="13" id="KW-1185">Reference proteome</keyword>
<keyword evidence="7" id="KW-1133">Transmembrane helix</keyword>
<dbReference type="PANTHER" id="PTHR46131">
    <property type="entry name" value="SD08549P"/>
    <property type="match status" value="1"/>
</dbReference>
<feature type="region of interest" description="Disordered" evidence="11">
    <location>
        <begin position="545"/>
        <end position="565"/>
    </location>
</feature>
<comment type="subcellular location">
    <subcellularLocation>
        <location evidence="1">Mitochondrion inner membrane</location>
        <topology evidence="1">Multi-pass membrane protein</topology>
    </subcellularLocation>
</comment>
<feature type="compositionally biased region" description="Polar residues" evidence="11">
    <location>
        <begin position="476"/>
        <end position="507"/>
    </location>
</feature>
<evidence type="ECO:0000256" key="2">
    <source>
        <dbReference type="ARBA" id="ARBA00006375"/>
    </source>
</evidence>
<keyword evidence="5" id="KW-0677">Repeat</keyword>
<dbReference type="SUPFAM" id="SSF103506">
    <property type="entry name" value="Mitochondrial carrier"/>
    <property type="match status" value="1"/>
</dbReference>
<keyword evidence="3" id="KW-0813">Transport</keyword>
<proteinExistence type="inferred from homology"/>